<reference evidence="10 11" key="1">
    <citation type="submission" date="2018-06" db="EMBL/GenBank/DDBJ databases">
        <title>Streptacidiphilus pinicola sp. nov., isolated from pine grove soil.</title>
        <authorList>
            <person name="Roh S.G."/>
            <person name="Park S."/>
            <person name="Kim M.-K."/>
            <person name="Yun B.-R."/>
            <person name="Park J."/>
            <person name="Kim M.J."/>
            <person name="Kim Y.S."/>
            <person name="Kim S.B."/>
        </authorList>
    </citation>
    <scope>NUCLEOTIDE SEQUENCE [LARGE SCALE GENOMIC DNA]</scope>
    <source>
        <strain evidence="10 11">MMS16-CNU450</strain>
    </source>
</reference>
<keyword evidence="3 7" id="KW-0812">Transmembrane</keyword>
<evidence type="ECO:0000259" key="9">
    <source>
        <dbReference type="Pfam" id="PF12704"/>
    </source>
</evidence>
<feature type="transmembrane region" description="Helical" evidence="7">
    <location>
        <begin position="420"/>
        <end position="440"/>
    </location>
</feature>
<dbReference type="Pfam" id="PF12704">
    <property type="entry name" value="MacB_PCD"/>
    <property type="match status" value="2"/>
</dbReference>
<evidence type="ECO:0000256" key="7">
    <source>
        <dbReference type="SAM" id="Phobius"/>
    </source>
</evidence>
<evidence type="ECO:0000313" key="11">
    <source>
        <dbReference type="Proteomes" id="UP000248889"/>
    </source>
</evidence>
<comment type="caution">
    <text evidence="10">The sequence shown here is derived from an EMBL/GenBank/DDBJ whole genome shotgun (WGS) entry which is preliminary data.</text>
</comment>
<feature type="transmembrane region" description="Helical" evidence="7">
    <location>
        <begin position="686"/>
        <end position="714"/>
    </location>
</feature>
<feature type="transmembrane region" description="Helical" evidence="7">
    <location>
        <begin position="734"/>
        <end position="757"/>
    </location>
</feature>
<dbReference type="AlphaFoldDB" id="A0A2X0IDB0"/>
<comment type="similarity">
    <text evidence="6">Belongs to the ABC-4 integral membrane protein family.</text>
</comment>
<dbReference type="EMBL" id="QKYN01000112">
    <property type="protein sequence ID" value="RAG82507.1"/>
    <property type="molecule type" value="Genomic_DNA"/>
</dbReference>
<dbReference type="GO" id="GO:0005886">
    <property type="term" value="C:plasma membrane"/>
    <property type="evidence" value="ECO:0007669"/>
    <property type="project" value="UniProtKB-SubCell"/>
</dbReference>
<dbReference type="OrthoDB" id="3207485at2"/>
<dbReference type="PANTHER" id="PTHR30572">
    <property type="entry name" value="MEMBRANE COMPONENT OF TRANSPORTER-RELATED"/>
    <property type="match status" value="1"/>
</dbReference>
<evidence type="ECO:0000259" key="8">
    <source>
        <dbReference type="Pfam" id="PF02687"/>
    </source>
</evidence>
<evidence type="ECO:0000256" key="4">
    <source>
        <dbReference type="ARBA" id="ARBA00022989"/>
    </source>
</evidence>
<sequence>MRAVWQAARAAVRRRRLQTLVIALVVLVSTMTIVVALGLLDAATAPFERAFARQQGAQVTATFDAAKTRPGQLADTTRMPGVAAAAGPFDQAVATLDQPVTVHDPGPVTVVGRADPAGPVDRVNLWSGHWATGPGEVVFSSPPGLDHDGPHAALGSRVTVGGVPLTVVGLASSVSQSADAWVSPSQITALHPTSVQLLYRFAHADGDAEIRADTAALRAAVPGGALTATQSYLDLERAVEHVPSAFVPFLMVFGILGLLVSALIVGNVVSGAVVSGFRHIGVLKALGFTPNQVVAIYLLMVSVPAVVGCLLGTALGDLAEQPLLQQIFHGVDGAFLADSLGLSAWVNIVALLGMPLLVVLAALLPSLRARGLSAARAISAGSAPRGGRALGIQRRLSATRLPRSVSLGLGLPFARPGRSALTLAAVVLGVATVTFANGLAATMTAYGNAEEGNGSYQVEVDTGRAEFGMTPPTHTDPQIQSLLGSLPGAVQVTATTYAPARLAGHAKGLNLRAYRGSSADVGALVVQGRSFHGPGEIVAPPGFLEEWGVSLGDRLTLQTAGRQEPVTVVGETLSGDPDYVFTDWSTALAVSPTLTGRQYLVRLASGTDVGAYGRAVRAADPGLRPSAKVTVNAGATTAIASSTILTLLLGAVAALGVFNTVVLNARERRRDLGMLKSIGMTPRQVTVMMVASMGALGLAGGLLGVPLGVLAHALVVPITGRAGGIAFPAPMVEVWHPGAIALLLLSGVVLATLGALIPSRAAARLTIAQVLHNE</sequence>
<dbReference type="Pfam" id="PF02687">
    <property type="entry name" value="FtsX"/>
    <property type="match status" value="2"/>
</dbReference>
<evidence type="ECO:0000256" key="1">
    <source>
        <dbReference type="ARBA" id="ARBA00004651"/>
    </source>
</evidence>
<comment type="subcellular location">
    <subcellularLocation>
        <location evidence="1">Cell membrane</location>
        <topology evidence="1">Multi-pass membrane protein</topology>
    </subcellularLocation>
</comment>
<proteinExistence type="inferred from homology"/>
<dbReference type="InterPro" id="IPR003838">
    <property type="entry name" value="ABC3_permease_C"/>
</dbReference>
<feature type="domain" description="ABC3 transporter permease C-terminal" evidence="8">
    <location>
        <begin position="644"/>
        <end position="766"/>
    </location>
</feature>
<organism evidence="10 11">
    <name type="scientific">Streptacidiphilus pinicola</name>
    <dbReference type="NCBI Taxonomy" id="2219663"/>
    <lineage>
        <taxon>Bacteria</taxon>
        <taxon>Bacillati</taxon>
        <taxon>Actinomycetota</taxon>
        <taxon>Actinomycetes</taxon>
        <taxon>Kitasatosporales</taxon>
        <taxon>Streptomycetaceae</taxon>
        <taxon>Streptacidiphilus</taxon>
    </lineage>
</organism>
<accession>A0A2X0IDB0</accession>
<evidence type="ECO:0000256" key="5">
    <source>
        <dbReference type="ARBA" id="ARBA00023136"/>
    </source>
</evidence>
<dbReference type="RefSeq" id="WP_111505228.1">
    <property type="nucleotide sequence ID" value="NZ_QKYN01000112.1"/>
</dbReference>
<name>A0A2X0IDB0_9ACTN</name>
<dbReference type="InterPro" id="IPR025857">
    <property type="entry name" value="MacB_PCD"/>
</dbReference>
<keyword evidence="11" id="KW-1185">Reference proteome</keyword>
<dbReference type="PANTHER" id="PTHR30572:SF4">
    <property type="entry name" value="ABC TRANSPORTER PERMEASE YTRF"/>
    <property type="match status" value="1"/>
</dbReference>
<evidence type="ECO:0000256" key="6">
    <source>
        <dbReference type="ARBA" id="ARBA00038076"/>
    </source>
</evidence>
<protein>
    <submittedName>
        <fullName evidence="10">ABC transporter permease</fullName>
    </submittedName>
</protein>
<feature type="transmembrane region" description="Helical" evidence="7">
    <location>
        <begin position="344"/>
        <end position="364"/>
    </location>
</feature>
<evidence type="ECO:0000256" key="2">
    <source>
        <dbReference type="ARBA" id="ARBA00022475"/>
    </source>
</evidence>
<dbReference type="Proteomes" id="UP000248889">
    <property type="component" value="Unassembled WGS sequence"/>
</dbReference>
<evidence type="ECO:0000256" key="3">
    <source>
        <dbReference type="ARBA" id="ARBA00022692"/>
    </source>
</evidence>
<dbReference type="InterPro" id="IPR050250">
    <property type="entry name" value="Macrolide_Exporter_MacB"/>
</dbReference>
<feature type="transmembrane region" description="Helical" evidence="7">
    <location>
        <begin position="246"/>
        <end position="274"/>
    </location>
</feature>
<feature type="transmembrane region" description="Helical" evidence="7">
    <location>
        <begin position="294"/>
        <end position="315"/>
    </location>
</feature>
<keyword evidence="2" id="KW-1003">Cell membrane</keyword>
<gene>
    <name evidence="10" type="ORF">DN069_27005</name>
</gene>
<keyword evidence="5 7" id="KW-0472">Membrane</keyword>
<keyword evidence="4 7" id="KW-1133">Transmembrane helix</keyword>
<feature type="transmembrane region" description="Helical" evidence="7">
    <location>
        <begin position="20"/>
        <end position="40"/>
    </location>
</feature>
<evidence type="ECO:0000313" key="10">
    <source>
        <dbReference type="EMBL" id="RAG82507.1"/>
    </source>
</evidence>
<feature type="domain" description="MacB-like periplasmic core" evidence="9">
    <location>
        <begin position="19"/>
        <end position="190"/>
    </location>
</feature>
<feature type="domain" description="MacB-like periplasmic core" evidence="9">
    <location>
        <begin position="419"/>
        <end position="618"/>
    </location>
</feature>
<dbReference type="GO" id="GO:0022857">
    <property type="term" value="F:transmembrane transporter activity"/>
    <property type="evidence" value="ECO:0007669"/>
    <property type="project" value="TreeGrafter"/>
</dbReference>
<feature type="transmembrane region" description="Helical" evidence="7">
    <location>
        <begin position="644"/>
        <end position="665"/>
    </location>
</feature>
<feature type="domain" description="ABC3 transporter permease C-terminal" evidence="8">
    <location>
        <begin position="251"/>
        <end position="373"/>
    </location>
</feature>